<sequence length="99" mass="10821">MNGRRSSPNAYIYIYITGAGSRGGGLFPACRQVWQHAPRVVQQQHWNSAVNSAVLHGPPCTRPLCGESARPWRVAGVLAPRSPAQPLHSRRVEGECTHP</sequence>
<evidence type="ECO:0000313" key="2">
    <source>
        <dbReference type="Proteomes" id="UP000464620"/>
    </source>
</evidence>
<organism evidence="1 2">
    <name type="scientific">Arachis hypogaea</name>
    <name type="common">Peanut</name>
    <dbReference type="NCBI Taxonomy" id="3818"/>
    <lineage>
        <taxon>Eukaryota</taxon>
        <taxon>Viridiplantae</taxon>
        <taxon>Streptophyta</taxon>
        <taxon>Embryophyta</taxon>
        <taxon>Tracheophyta</taxon>
        <taxon>Spermatophyta</taxon>
        <taxon>Magnoliopsida</taxon>
        <taxon>eudicotyledons</taxon>
        <taxon>Gunneridae</taxon>
        <taxon>Pentapetalae</taxon>
        <taxon>rosids</taxon>
        <taxon>fabids</taxon>
        <taxon>Fabales</taxon>
        <taxon>Fabaceae</taxon>
        <taxon>Papilionoideae</taxon>
        <taxon>50 kb inversion clade</taxon>
        <taxon>dalbergioids sensu lato</taxon>
        <taxon>Dalbergieae</taxon>
        <taxon>Pterocarpus clade</taxon>
        <taxon>Arachis</taxon>
    </lineage>
</organism>
<proteinExistence type="predicted"/>
<gene>
    <name evidence="1" type="ORF">DS421_19g665410</name>
</gene>
<dbReference type="AlphaFoldDB" id="A0A6B9VFF8"/>
<accession>A0A6B9VFF8</accession>
<name>A0A6B9VFF8_ARAHY</name>
<evidence type="ECO:0000313" key="1">
    <source>
        <dbReference type="EMBL" id="QHN78898.1"/>
    </source>
</evidence>
<protein>
    <submittedName>
        <fullName evidence="1">Uncharacterized protein</fullName>
    </submittedName>
</protein>
<dbReference type="Proteomes" id="UP000464620">
    <property type="component" value="Chromosome B09"/>
</dbReference>
<dbReference type="EMBL" id="CP031001">
    <property type="protein sequence ID" value="QHN78898.1"/>
    <property type="molecule type" value="Genomic_DNA"/>
</dbReference>
<reference evidence="1 2" key="1">
    <citation type="submission" date="2020-01" db="EMBL/GenBank/DDBJ databases">
        <title>Genome sequence of Arachis hypogaea, cultivar Shitouqi.</title>
        <authorList>
            <person name="Zhuang W."/>
            <person name="Chen H."/>
            <person name="Varshney R."/>
            <person name="Wang D."/>
            <person name="Ming R."/>
        </authorList>
    </citation>
    <scope>NUCLEOTIDE SEQUENCE [LARGE SCALE GENOMIC DNA]</scope>
    <source>
        <tissue evidence="1">Young leaf</tissue>
    </source>
</reference>